<evidence type="ECO:0000256" key="2">
    <source>
        <dbReference type="ARBA" id="ARBA00022980"/>
    </source>
</evidence>
<evidence type="ECO:0000256" key="3">
    <source>
        <dbReference type="ARBA" id="ARBA00023274"/>
    </source>
</evidence>
<dbReference type="GO" id="GO:0006412">
    <property type="term" value="P:translation"/>
    <property type="evidence" value="ECO:0007669"/>
    <property type="project" value="InterPro"/>
</dbReference>
<dbReference type="SUPFAM" id="SSF54211">
    <property type="entry name" value="Ribosomal protein S5 domain 2-like"/>
    <property type="match status" value="1"/>
</dbReference>
<dbReference type="InterPro" id="IPR020574">
    <property type="entry name" value="Ribosomal_uS9_CS"/>
</dbReference>
<dbReference type="AlphaFoldDB" id="A0A2D6LP95"/>
<dbReference type="PANTHER" id="PTHR21569">
    <property type="entry name" value="RIBOSOMAL PROTEIN S9"/>
    <property type="match status" value="1"/>
</dbReference>
<keyword evidence="2 4" id="KW-0689">Ribosomal protein</keyword>
<evidence type="ECO:0000256" key="4">
    <source>
        <dbReference type="RuleBase" id="RU003815"/>
    </source>
</evidence>
<dbReference type="InterPro" id="IPR014721">
    <property type="entry name" value="Ribsml_uS5_D2-typ_fold_subgr"/>
</dbReference>
<dbReference type="InterPro" id="IPR000754">
    <property type="entry name" value="Ribosomal_uS9"/>
</dbReference>
<keyword evidence="3 4" id="KW-0687">Ribonucleoprotein</keyword>
<gene>
    <name evidence="6" type="primary">rpsI</name>
    <name evidence="6" type="ORF">CL944_00865</name>
</gene>
<proteinExistence type="inferred from homology"/>
<dbReference type="EMBL" id="NZBD01000004">
    <property type="protein sequence ID" value="MAG18007.1"/>
    <property type="molecule type" value="Genomic_DNA"/>
</dbReference>
<sequence>MSEVEKIVEVVKKKKKKRGITSKAKKKDATANAVIRKGKGTVRINKRIIDTISPDYVKEFIREPLELAGSVSSEVDVEVTVNGGGFMGQSVASRAAIAKAILEFRRGDEKLKKKFLAYDRMLLVDDARRVEPKKQLGPKARAKKQASKR</sequence>
<dbReference type="GO" id="GO:0000462">
    <property type="term" value="P:maturation of SSU-rRNA from tricistronic rRNA transcript (SSU-rRNA, 5.8S rRNA, LSU-rRNA)"/>
    <property type="evidence" value="ECO:0007669"/>
    <property type="project" value="TreeGrafter"/>
</dbReference>
<organism evidence="6 7">
    <name type="scientific">Candidatus Iainarchaeum sp</name>
    <dbReference type="NCBI Taxonomy" id="3101447"/>
    <lineage>
        <taxon>Archaea</taxon>
        <taxon>Candidatus Iainarchaeota</taxon>
        <taxon>Candidatus Iainarchaeia</taxon>
        <taxon>Candidatus Iainarchaeales</taxon>
        <taxon>Candidatus Iainarchaeaceae</taxon>
        <taxon>Candidatus Iainarchaeum</taxon>
    </lineage>
</organism>
<protein>
    <recommendedName>
        <fullName evidence="5">30S ribosomal protein S9</fullName>
    </recommendedName>
</protein>
<name>A0A2D6LP95_9ARCH</name>
<accession>A0A2D6LP95</accession>
<evidence type="ECO:0000256" key="1">
    <source>
        <dbReference type="ARBA" id="ARBA00005251"/>
    </source>
</evidence>
<dbReference type="GO" id="GO:0022627">
    <property type="term" value="C:cytosolic small ribosomal subunit"/>
    <property type="evidence" value="ECO:0007669"/>
    <property type="project" value="TreeGrafter"/>
</dbReference>
<reference evidence="7" key="1">
    <citation type="submission" date="2017-09" db="EMBL/GenBank/DDBJ databases">
        <title>The Reconstruction of 2,631 Draft Metagenome-Assembled Genomes from the Global Oceans.</title>
        <authorList>
            <person name="Tully B.J."/>
            <person name="Graham E.D."/>
            <person name="Heidelberg J.F."/>
        </authorList>
    </citation>
    <scope>NUCLEOTIDE SEQUENCE [LARGE SCALE GENOMIC DNA]</scope>
</reference>
<dbReference type="Gene3D" id="3.30.230.10">
    <property type="match status" value="1"/>
</dbReference>
<evidence type="ECO:0000256" key="5">
    <source>
        <dbReference type="RuleBase" id="RU003817"/>
    </source>
</evidence>
<dbReference type="PANTHER" id="PTHR21569:SF16">
    <property type="entry name" value="RIBOSOMAL PROTEIN S16"/>
    <property type="match status" value="1"/>
</dbReference>
<dbReference type="GO" id="GO:0003735">
    <property type="term" value="F:structural constituent of ribosome"/>
    <property type="evidence" value="ECO:0007669"/>
    <property type="project" value="InterPro"/>
</dbReference>
<comment type="similarity">
    <text evidence="1 4">Belongs to the universal ribosomal protein uS9 family.</text>
</comment>
<dbReference type="PROSITE" id="PS00360">
    <property type="entry name" value="RIBOSOMAL_S9"/>
    <property type="match status" value="1"/>
</dbReference>
<evidence type="ECO:0000313" key="7">
    <source>
        <dbReference type="Proteomes" id="UP000226712"/>
    </source>
</evidence>
<dbReference type="GO" id="GO:0003723">
    <property type="term" value="F:RNA binding"/>
    <property type="evidence" value="ECO:0007669"/>
    <property type="project" value="TreeGrafter"/>
</dbReference>
<evidence type="ECO:0000313" key="6">
    <source>
        <dbReference type="EMBL" id="MAG18007.1"/>
    </source>
</evidence>
<dbReference type="InterPro" id="IPR020568">
    <property type="entry name" value="Ribosomal_Su5_D2-typ_SF"/>
</dbReference>
<dbReference type="Pfam" id="PF00380">
    <property type="entry name" value="Ribosomal_S9"/>
    <property type="match status" value="1"/>
</dbReference>
<dbReference type="Proteomes" id="UP000226712">
    <property type="component" value="Unassembled WGS sequence"/>
</dbReference>
<comment type="caution">
    <text evidence="6">The sequence shown here is derived from an EMBL/GenBank/DDBJ whole genome shotgun (WGS) entry which is preliminary data.</text>
</comment>